<accession>A0A9K3JKI2</accession>
<keyword evidence="2" id="KW-1185">Reference proteome</keyword>
<dbReference type="PANTHER" id="PTHR31099:SF41">
    <property type="entry name" value="TRANSPOSASE (PUTATIVE), GYPSY TYPE-RELATED"/>
    <property type="match status" value="1"/>
</dbReference>
<proteinExistence type="predicted"/>
<comment type="caution">
    <text evidence="1">The sequence shown here is derived from an EMBL/GenBank/DDBJ whole genome shotgun (WGS) entry which is preliminary data.</text>
</comment>
<dbReference type="PANTHER" id="PTHR31099">
    <property type="entry name" value="OS06G0165300 PROTEIN"/>
    <property type="match status" value="1"/>
</dbReference>
<sequence>MALLKHYVIHFSQFHPLAFMRIVHFELLCAAVSGELSISLFSMFYRLQSDGDWFTFAKRKDGVSLPCYSFMSTSTYLKEWKNKFIFVLASTIPESPSSRDPKAVIDESVPTLSVTETNLWKRMYEHPTRAFNFPKGILTMGVLCPLYSVRPKAYCEKKETSLWSLLQADCKGGSNVVGGVDNPDMGNVLEGNTPDVTPRIFVFLF</sequence>
<dbReference type="AlphaFoldDB" id="A0A9K3JKI2"/>
<dbReference type="Gramene" id="mRNA:HanXRQr2_Chr02g0046721">
    <property type="protein sequence ID" value="mRNA:HanXRQr2_Chr02g0046721"/>
    <property type="gene ID" value="HanXRQr2_Chr02g0046721"/>
</dbReference>
<dbReference type="EMBL" id="MNCJ02000317">
    <property type="protein sequence ID" value="KAF5816899.1"/>
    <property type="molecule type" value="Genomic_DNA"/>
</dbReference>
<evidence type="ECO:0000313" key="1">
    <source>
        <dbReference type="EMBL" id="KAF5816899.1"/>
    </source>
</evidence>
<name>A0A9K3JKI2_HELAN</name>
<evidence type="ECO:0000313" key="2">
    <source>
        <dbReference type="Proteomes" id="UP000215914"/>
    </source>
</evidence>
<protein>
    <submittedName>
        <fullName evidence="1">Uncharacterized protein</fullName>
    </submittedName>
</protein>
<organism evidence="1 2">
    <name type="scientific">Helianthus annuus</name>
    <name type="common">Common sunflower</name>
    <dbReference type="NCBI Taxonomy" id="4232"/>
    <lineage>
        <taxon>Eukaryota</taxon>
        <taxon>Viridiplantae</taxon>
        <taxon>Streptophyta</taxon>
        <taxon>Embryophyta</taxon>
        <taxon>Tracheophyta</taxon>
        <taxon>Spermatophyta</taxon>
        <taxon>Magnoliopsida</taxon>
        <taxon>eudicotyledons</taxon>
        <taxon>Gunneridae</taxon>
        <taxon>Pentapetalae</taxon>
        <taxon>asterids</taxon>
        <taxon>campanulids</taxon>
        <taxon>Asterales</taxon>
        <taxon>Asteraceae</taxon>
        <taxon>Asteroideae</taxon>
        <taxon>Heliantheae alliance</taxon>
        <taxon>Heliantheae</taxon>
        <taxon>Helianthus</taxon>
    </lineage>
</organism>
<dbReference type="Proteomes" id="UP000215914">
    <property type="component" value="Unassembled WGS sequence"/>
</dbReference>
<gene>
    <name evidence="1" type="ORF">HanXRQr2_Chr02g0046721</name>
</gene>
<reference evidence="1" key="2">
    <citation type="submission" date="2020-06" db="EMBL/GenBank/DDBJ databases">
        <title>Helianthus annuus Genome sequencing and assembly Release 2.</title>
        <authorList>
            <person name="Gouzy J."/>
            <person name="Langlade N."/>
            <person name="Munos S."/>
        </authorList>
    </citation>
    <scope>NUCLEOTIDE SEQUENCE</scope>
    <source>
        <tissue evidence="1">Leaves</tissue>
    </source>
</reference>
<reference evidence="1" key="1">
    <citation type="journal article" date="2017" name="Nature">
        <title>The sunflower genome provides insights into oil metabolism, flowering and Asterid evolution.</title>
        <authorList>
            <person name="Badouin H."/>
            <person name="Gouzy J."/>
            <person name="Grassa C.J."/>
            <person name="Murat F."/>
            <person name="Staton S.E."/>
            <person name="Cottret L."/>
            <person name="Lelandais-Briere C."/>
            <person name="Owens G.L."/>
            <person name="Carrere S."/>
            <person name="Mayjonade B."/>
            <person name="Legrand L."/>
            <person name="Gill N."/>
            <person name="Kane N.C."/>
            <person name="Bowers J.E."/>
            <person name="Hubner S."/>
            <person name="Bellec A."/>
            <person name="Berard A."/>
            <person name="Berges H."/>
            <person name="Blanchet N."/>
            <person name="Boniface M.C."/>
            <person name="Brunel D."/>
            <person name="Catrice O."/>
            <person name="Chaidir N."/>
            <person name="Claudel C."/>
            <person name="Donnadieu C."/>
            <person name="Faraut T."/>
            <person name="Fievet G."/>
            <person name="Helmstetter N."/>
            <person name="King M."/>
            <person name="Knapp S.J."/>
            <person name="Lai Z."/>
            <person name="Le Paslier M.C."/>
            <person name="Lippi Y."/>
            <person name="Lorenzon L."/>
            <person name="Mandel J.R."/>
            <person name="Marage G."/>
            <person name="Marchand G."/>
            <person name="Marquand E."/>
            <person name="Bret-Mestries E."/>
            <person name="Morien E."/>
            <person name="Nambeesan S."/>
            <person name="Nguyen T."/>
            <person name="Pegot-Espagnet P."/>
            <person name="Pouilly N."/>
            <person name="Raftis F."/>
            <person name="Sallet E."/>
            <person name="Schiex T."/>
            <person name="Thomas J."/>
            <person name="Vandecasteele C."/>
            <person name="Vares D."/>
            <person name="Vear F."/>
            <person name="Vautrin S."/>
            <person name="Crespi M."/>
            <person name="Mangin B."/>
            <person name="Burke J.M."/>
            <person name="Salse J."/>
            <person name="Munos S."/>
            <person name="Vincourt P."/>
            <person name="Rieseberg L.H."/>
            <person name="Langlade N.B."/>
        </authorList>
    </citation>
    <scope>NUCLEOTIDE SEQUENCE</scope>
    <source>
        <tissue evidence="1">Leaves</tissue>
    </source>
</reference>